<dbReference type="EMBL" id="JAZAVJ010000221">
    <property type="protein sequence ID" value="KAK7403942.1"/>
    <property type="molecule type" value="Genomic_DNA"/>
</dbReference>
<keyword evidence="2" id="KW-0812">Transmembrane</keyword>
<dbReference type="PANTHER" id="PTHR39400:SF1">
    <property type="entry name" value="PIG-P DOMAIN-CONTAINING PROTEIN"/>
    <property type="match status" value="1"/>
</dbReference>
<dbReference type="Pfam" id="PF15159">
    <property type="entry name" value="PIG-Y"/>
    <property type="match status" value="1"/>
</dbReference>
<keyword evidence="2" id="KW-0472">Membrane</keyword>
<feature type="compositionally biased region" description="Low complexity" evidence="1">
    <location>
        <begin position="10"/>
        <end position="30"/>
    </location>
</feature>
<feature type="region of interest" description="Disordered" evidence="1">
    <location>
        <begin position="1"/>
        <end position="191"/>
    </location>
</feature>
<sequence length="351" mass="38284">MENTGRISHDGSPTSPTSSPSHRRTPSGSGLLSRFPFMKSSQDSKTKPDRDVTNSTPAASRSTPRASSAIIQQQVKTRRRRGSLRKVALLGRGAQREKKESKQLTIDTSHAAAFGLDPTTTTTTTQTQSPEQLTPVDYDSDLAPTPHPTTDPFPTTSSIVNSSTFPTLPPNGATSQPDQDTHGSYTSTDEEDMLQIPKGSAALRQSLAMAPGPDSYFGGLGAGLGADTTQRRRSIHRAKSPLSYSGLSTSTLPVHDTEWDYSDTEWWGWVVLCVTWFVFVIGMGSCFDVWSWAWDVGKTPYAPPELEDDPTLPVVGYYPALIILTGIMAWVWVLTAWVGMKYFRHAKISGD</sequence>
<feature type="compositionally biased region" description="Polar residues" evidence="1">
    <location>
        <begin position="157"/>
        <end position="187"/>
    </location>
</feature>
<organism evidence="3 4">
    <name type="scientific">Neonectria punicea</name>
    <dbReference type="NCBI Taxonomy" id="979145"/>
    <lineage>
        <taxon>Eukaryota</taxon>
        <taxon>Fungi</taxon>
        <taxon>Dikarya</taxon>
        <taxon>Ascomycota</taxon>
        <taxon>Pezizomycotina</taxon>
        <taxon>Sordariomycetes</taxon>
        <taxon>Hypocreomycetidae</taxon>
        <taxon>Hypocreales</taxon>
        <taxon>Nectriaceae</taxon>
        <taxon>Neonectria</taxon>
    </lineage>
</organism>
<feature type="compositionally biased region" description="Low complexity" evidence="1">
    <location>
        <begin position="55"/>
        <end position="69"/>
    </location>
</feature>
<gene>
    <name evidence="3" type="ORF">QQX98_010273</name>
</gene>
<dbReference type="PANTHER" id="PTHR39400">
    <property type="entry name" value="YALI0E29227P"/>
    <property type="match status" value="1"/>
</dbReference>
<evidence type="ECO:0000256" key="1">
    <source>
        <dbReference type="SAM" id="MobiDB-lite"/>
    </source>
</evidence>
<name>A0ABR1GPZ7_9HYPO</name>
<protein>
    <recommendedName>
        <fullName evidence="5">PIG-P domain-containing protein</fullName>
    </recommendedName>
</protein>
<proteinExistence type="predicted"/>
<feature type="transmembrane region" description="Helical" evidence="2">
    <location>
        <begin position="266"/>
        <end position="294"/>
    </location>
</feature>
<comment type="caution">
    <text evidence="3">The sequence shown here is derived from an EMBL/GenBank/DDBJ whole genome shotgun (WGS) entry which is preliminary data.</text>
</comment>
<evidence type="ECO:0000256" key="2">
    <source>
        <dbReference type="SAM" id="Phobius"/>
    </source>
</evidence>
<keyword evidence="2" id="KW-1133">Transmembrane helix</keyword>
<feature type="transmembrane region" description="Helical" evidence="2">
    <location>
        <begin position="314"/>
        <end position="338"/>
    </location>
</feature>
<feature type="compositionally biased region" description="Low complexity" evidence="1">
    <location>
        <begin position="119"/>
        <end position="128"/>
    </location>
</feature>
<feature type="compositionally biased region" description="Basic and acidic residues" evidence="1">
    <location>
        <begin position="42"/>
        <end position="52"/>
    </location>
</feature>
<accession>A0ABR1GPZ7</accession>
<dbReference type="Proteomes" id="UP001498476">
    <property type="component" value="Unassembled WGS sequence"/>
</dbReference>
<reference evidence="3 4" key="1">
    <citation type="journal article" date="2025" name="Microbiol. Resour. Announc.">
        <title>Draft genome sequences for Neonectria magnoliae and Neonectria punicea, canker pathogens of Liriodendron tulipifera and Acer saccharum in West Virginia.</title>
        <authorList>
            <person name="Petronek H.M."/>
            <person name="Kasson M.T."/>
            <person name="Metheny A.M."/>
            <person name="Stauder C.M."/>
            <person name="Lovett B."/>
            <person name="Lynch S.C."/>
            <person name="Garnas J.R."/>
            <person name="Kasson L.R."/>
            <person name="Stajich J.E."/>
        </authorList>
    </citation>
    <scope>NUCLEOTIDE SEQUENCE [LARGE SCALE GENOMIC DNA]</scope>
    <source>
        <strain evidence="3 4">NRRL 64653</strain>
    </source>
</reference>
<evidence type="ECO:0008006" key="5">
    <source>
        <dbReference type="Google" id="ProtNLM"/>
    </source>
</evidence>
<dbReference type="InterPro" id="IPR029164">
    <property type="entry name" value="PIG-Y"/>
</dbReference>
<evidence type="ECO:0000313" key="3">
    <source>
        <dbReference type="EMBL" id="KAK7403942.1"/>
    </source>
</evidence>
<evidence type="ECO:0000313" key="4">
    <source>
        <dbReference type="Proteomes" id="UP001498476"/>
    </source>
</evidence>
<keyword evidence="4" id="KW-1185">Reference proteome</keyword>